<evidence type="ECO:0000313" key="8">
    <source>
        <dbReference type="EMBL" id="SMY07633.1"/>
    </source>
</evidence>
<dbReference type="EMBL" id="FXZK01000002">
    <property type="protein sequence ID" value="SMY07633.1"/>
    <property type="molecule type" value="Genomic_DNA"/>
</dbReference>
<sequence>MENLRGALFMILAMALFAVEDMFIKLMSVDLPTGQILVILGLGGGLVFAVMAFLRRQTLWTRALLHRIVLARTAAEVIGTVGFVTALALTDITLASAILQALPLVVTLGAAFFLGEQVGIRRWSAIAVGFAGVLLVIRPGLDAFEPASLFAVQAVIALGARDLLTRVTPRQTTAEQMSIMAFLGIAVAGGALLLTFDQSFAPVNARNATFAVATVLIGVIAYLTIVAATRTGDVGAVAPFRYSRIAFALVAGVLVFRERPDAATLIGAAIIVASGVYTLIRTRQRKGAASLPGGTGI</sequence>
<feature type="transmembrane region" description="Helical" evidence="6">
    <location>
        <begin position="66"/>
        <end position="88"/>
    </location>
</feature>
<dbReference type="Gene3D" id="1.10.3730.20">
    <property type="match status" value="1"/>
</dbReference>
<dbReference type="InterPro" id="IPR000620">
    <property type="entry name" value="EamA_dom"/>
</dbReference>
<gene>
    <name evidence="8" type="primary">ribN_2</name>
    <name evidence="8" type="ORF">LOM8899_01770</name>
</gene>
<dbReference type="Proteomes" id="UP000201613">
    <property type="component" value="Unassembled WGS sequence"/>
</dbReference>
<name>A0A238LDK4_9RHOB</name>
<feature type="transmembrane region" description="Helical" evidence="6">
    <location>
        <begin position="7"/>
        <end position="24"/>
    </location>
</feature>
<dbReference type="GO" id="GO:0016020">
    <property type="term" value="C:membrane"/>
    <property type="evidence" value="ECO:0007669"/>
    <property type="project" value="UniProtKB-SubCell"/>
</dbReference>
<keyword evidence="3 6" id="KW-0812">Transmembrane</keyword>
<evidence type="ECO:0000256" key="1">
    <source>
        <dbReference type="ARBA" id="ARBA00004141"/>
    </source>
</evidence>
<reference evidence="8 9" key="1">
    <citation type="submission" date="2017-05" db="EMBL/GenBank/DDBJ databases">
        <authorList>
            <person name="Song R."/>
            <person name="Chenine A.L."/>
            <person name="Ruprecht R.M."/>
        </authorList>
    </citation>
    <scope>NUCLEOTIDE SEQUENCE [LARGE SCALE GENOMIC DNA]</scope>
    <source>
        <strain evidence="8 9">CECT 8899</strain>
    </source>
</reference>
<keyword evidence="9" id="KW-1185">Reference proteome</keyword>
<keyword evidence="5 6" id="KW-0472">Membrane</keyword>
<organism evidence="8 9">
    <name type="scientific">Flavimaricola marinus</name>
    <dbReference type="NCBI Taxonomy" id="1819565"/>
    <lineage>
        <taxon>Bacteria</taxon>
        <taxon>Pseudomonadati</taxon>
        <taxon>Pseudomonadota</taxon>
        <taxon>Alphaproteobacteria</taxon>
        <taxon>Rhodobacterales</taxon>
        <taxon>Paracoccaceae</taxon>
        <taxon>Flavimaricola</taxon>
    </lineage>
</organism>
<evidence type="ECO:0000256" key="6">
    <source>
        <dbReference type="SAM" id="Phobius"/>
    </source>
</evidence>
<proteinExistence type="inferred from homology"/>
<comment type="similarity">
    <text evidence="2">Belongs to the drug/metabolite transporter (DMT) superfamily. 10 TMS drug/metabolite exporter (DME) (TC 2.A.7.3) family.</text>
</comment>
<protein>
    <submittedName>
        <fullName evidence="8">Riboflavin transporter</fullName>
    </submittedName>
</protein>
<feature type="transmembrane region" description="Helical" evidence="6">
    <location>
        <begin position="123"/>
        <end position="141"/>
    </location>
</feature>
<dbReference type="Pfam" id="PF00892">
    <property type="entry name" value="EamA"/>
    <property type="match status" value="2"/>
</dbReference>
<feature type="transmembrane region" description="Helical" evidence="6">
    <location>
        <begin position="36"/>
        <end position="54"/>
    </location>
</feature>
<dbReference type="PANTHER" id="PTHR22911">
    <property type="entry name" value="ACYL-MALONYL CONDENSING ENZYME-RELATED"/>
    <property type="match status" value="1"/>
</dbReference>
<dbReference type="OrthoDB" id="7165334at2"/>
<feature type="transmembrane region" description="Helical" evidence="6">
    <location>
        <begin position="262"/>
        <end position="280"/>
    </location>
</feature>
<feature type="transmembrane region" description="Helical" evidence="6">
    <location>
        <begin position="94"/>
        <end position="114"/>
    </location>
</feature>
<feature type="transmembrane region" description="Helical" evidence="6">
    <location>
        <begin position="176"/>
        <end position="196"/>
    </location>
</feature>
<keyword evidence="4 6" id="KW-1133">Transmembrane helix</keyword>
<dbReference type="RefSeq" id="WP_093991811.1">
    <property type="nucleotide sequence ID" value="NZ_FXZK01000002.1"/>
</dbReference>
<evidence type="ECO:0000313" key="9">
    <source>
        <dbReference type="Proteomes" id="UP000201613"/>
    </source>
</evidence>
<evidence type="ECO:0000256" key="4">
    <source>
        <dbReference type="ARBA" id="ARBA00022989"/>
    </source>
</evidence>
<feature type="transmembrane region" description="Helical" evidence="6">
    <location>
        <begin position="208"/>
        <end position="228"/>
    </location>
</feature>
<evidence type="ECO:0000256" key="5">
    <source>
        <dbReference type="ARBA" id="ARBA00023136"/>
    </source>
</evidence>
<evidence type="ECO:0000256" key="2">
    <source>
        <dbReference type="ARBA" id="ARBA00009853"/>
    </source>
</evidence>
<dbReference type="AlphaFoldDB" id="A0A238LDK4"/>
<evidence type="ECO:0000256" key="3">
    <source>
        <dbReference type="ARBA" id="ARBA00022692"/>
    </source>
</evidence>
<evidence type="ECO:0000259" key="7">
    <source>
        <dbReference type="Pfam" id="PF00892"/>
    </source>
</evidence>
<comment type="subcellular location">
    <subcellularLocation>
        <location evidence="1">Membrane</location>
        <topology evidence="1">Multi-pass membrane protein</topology>
    </subcellularLocation>
</comment>
<dbReference type="SUPFAM" id="SSF103481">
    <property type="entry name" value="Multidrug resistance efflux transporter EmrE"/>
    <property type="match status" value="2"/>
</dbReference>
<dbReference type="InterPro" id="IPR037185">
    <property type="entry name" value="EmrE-like"/>
</dbReference>
<feature type="domain" description="EamA" evidence="7">
    <location>
        <begin position="5"/>
        <end position="137"/>
    </location>
</feature>
<dbReference type="PANTHER" id="PTHR22911:SF6">
    <property type="entry name" value="SOLUTE CARRIER FAMILY 35 MEMBER G1"/>
    <property type="match status" value="1"/>
</dbReference>
<feature type="domain" description="EamA" evidence="7">
    <location>
        <begin position="149"/>
        <end position="274"/>
    </location>
</feature>
<accession>A0A238LDK4</accession>